<dbReference type="STRING" id="1120989.SAMN02745227_01556"/>
<organism evidence="1 2">
    <name type="scientific">Anaerobranca californiensis DSM 14826</name>
    <dbReference type="NCBI Taxonomy" id="1120989"/>
    <lineage>
        <taxon>Bacteria</taxon>
        <taxon>Bacillati</taxon>
        <taxon>Bacillota</taxon>
        <taxon>Clostridia</taxon>
        <taxon>Eubacteriales</taxon>
        <taxon>Proteinivoracaceae</taxon>
        <taxon>Anaerobranca</taxon>
    </lineage>
</organism>
<keyword evidence="2" id="KW-1185">Reference proteome</keyword>
<dbReference type="RefSeq" id="WP_072907673.1">
    <property type="nucleotide sequence ID" value="NZ_FRAI01000016.1"/>
</dbReference>
<dbReference type="OrthoDB" id="9829187at2"/>
<gene>
    <name evidence="1" type="ORF">SAMN02745227_01556</name>
</gene>
<name>A0A1M6PTS1_9FIRM</name>
<sequence length="156" mass="17999">MVRKRLVLLIIIILCFSSNVFAMPLNERVLIVAGEQHGISYQIFRTNDHYVIRFFKEEQKVFKTLITELEINLEVENGKLLSVAPTGKIENNKSTYKFSSRKGLNKQLEEKGLFLIFKFIPEENCLGKLTFSITEYTQVSKTSVTKQSNLITFSLQ</sequence>
<accession>A0A1M6PTS1</accession>
<proteinExistence type="predicted"/>
<evidence type="ECO:0000313" key="2">
    <source>
        <dbReference type="Proteomes" id="UP000243547"/>
    </source>
</evidence>
<reference evidence="2" key="1">
    <citation type="submission" date="2016-11" db="EMBL/GenBank/DDBJ databases">
        <authorList>
            <person name="Varghese N."/>
            <person name="Submissions S."/>
        </authorList>
    </citation>
    <scope>NUCLEOTIDE SEQUENCE [LARGE SCALE GENOMIC DNA]</scope>
    <source>
        <strain evidence="2">DSM 14826</strain>
    </source>
</reference>
<dbReference type="Proteomes" id="UP000243547">
    <property type="component" value="Unassembled WGS sequence"/>
</dbReference>
<protein>
    <submittedName>
        <fullName evidence="1">Uncharacterized protein</fullName>
    </submittedName>
</protein>
<evidence type="ECO:0000313" key="1">
    <source>
        <dbReference type="EMBL" id="SHK11315.1"/>
    </source>
</evidence>
<dbReference type="EMBL" id="FRAI01000016">
    <property type="protein sequence ID" value="SHK11315.1"/>
    <property type="molecule type" value="Genomic_DNA"/>
</dbReference>
<dbReference type="AlphaFoldDB" id="A0A1M6PTS1"/>